<dbReference type="PANTHER" id="PTHR47634:SF9">
    <property type="entry name" value="PROTEIN KINASE DOMAIN-CONTAINING PROTEIN-RELATED"/>
    <property type="match status" value="1"/>
</dbReference>
<evidence type="ECO:0000256" key="7">
    <source>
        <dbReference type="ARBA" id="ARBA00047899"/>
    </source>
</evidence>
<dbReference type="GeneID" id="8438752"/>
<feature type="domain" description="Protein kinase" evidence="9">
    <location>
        <begin position="1"/>
        <end position="157"/>
    </location>
</feature>
<dbReference type="Pfam" id="PF00071">
    <property type="entry name" value="Ras"/>
    <property type="match status" value="1"/>
</dbReference>
<evidence type="ECO:0000256" key="8">
    <source>
        <dbReference type="ARBA" id="ARBA00048679"/>
    </source>
</evidence>
<dbReference type="Proteomes" id="UP000002058">
    <property type="component" value="Unassembled WGS sequence"/>
</dbReference>
<reference evidence="11" key="1">
    <citation type="journal article" date="2009" name="Genome Res.">
        <title>Comparative genomic analyses of the human fungal pathogens Coccidioides and their relatives.</title>
        <authorList>
            <person name="Sharpton T.J."/>
            <person name="Stajich J.E."/>
            <person name="Rounsley S.D."/>
            <person name="Gardner M.J."/>
            <person name="Wortman J.R."/>
            <person name="Jordar V.S."/>
            <person name="Maiti R."/>
            <person name="Kodira C.D."/>
            <person name="Neafsey D.E."/>
            <person name="Zeng Q."/>
            <person name="Hung C.-Y."/>
            <person name="McMahan C."/>
            <person name="Muszewska A."/>
            <person name="Grynberg M."/>
            <person name="Mandel M.A."/>
            <person name="Kellner E.M."/>
            <person name="Barker B.M."/>
            <person name="Galgiani J.N."/>
            <person name="Orbach M.J."/>
            <person name="Kirkland T.N."/>
            <person name="Cole G.T."/>
            <person name="Henn M.R."/>
            <person name="Birren B.W."/>
            <person name="Taylor J.W."/>
        </authorList>
    </citation>
    <scope>NUCLEOTIDE SEQUENCE [LARGE SCALE GENOMIC DNA]</scope>
    <source>
        <strain evidence="11">UAMH 1704</strain>
    </source>
</reference>
<dbReference type="EMBL" id="CH476615">
    <property type="protein sequence ID" value="EEP76854.1"/>
    <property type="molecule type" value="Genomic_DNA"/>
</dbReference>
<dbReference type="RefSeq" id="XP_002542187.1">
    <property type="nucleotide sequence ID" value="XM_002542141.1"/>
</dbReference>
<dbReference type="KEGG" id="ure:UREG_01703"/>
<dbReference type="Gene3D" id="3.40.50.300">
    <property type="entry name" value="P-loop containing nucleotide triphosphate hydrolases"/>
    <property type="match status" value="1"/>
</dbReference>
<dbReference type="InterPro" id="IPR001806">
    <property type="entry name" value="Small_GTPase"/>
</dbReference>
<dbReference type="GO" id="GO:0005524">
    <property type="term" value="F:ATP binding"/>
    <property type="evidence" value="ECO:0007669"/>
    <property type="project" value="UniProtKB-KW"/>
</dbReference>
<dbReference type="GO" id="GO:0050684">
    <property type="term" value="P:regulation of mRNA processing"/>
    <property type="evidence" value="ECO:0007669"/>
    <property type="project" value="TreeGrafter"/>
</dbReference>
<dbReference type="InterPro" id="IPR027417">
    <property type="entry name" value="P-loop_NTPase"/>
</dbReference>
<evidence type="ECO:0000313" key="10">
    <source>
        <dbReference type="EMBL" id="EEP76854.1"/>
    </source>
</evidence>
<dbReference type="InterPro" id="IPR051334">
    <property type="entry name" value="SRPK"/>
</dbReference>
<dbReference type="HOGENOM" id="CLU_000288_81_11_1"/>
<dbReference type="GO" id="GO:0005525">
    <property type="term" value="F:GTP binding"/>
    <property type="evidence" value="ECO:0007669"/>
    <property type="project" value="InterPro"/>
</dbReference>
<keyword evidence="4" id="KW-0547">Nucleotide-binding</keyword>
<evidence type="ECO:0000256" key="6">
    <source>
        <dbReference type="ARBA" id="ARBA00022840"/>
    </source>
</evidence>
<evidence type="ECO:0000256" key="3">
    <source>
        <dbReference type="ARBA" id="ARBA00022679"/>
    </source>
</evidence>
<evidence type="ECO:0000256" key="2">
    <source>
        <dbReference type="ARBA" id="ARBA00022527"/>
    </source>
</evidence>
<evidence type="ECO:0000313" key="11">
    <source>
        <dbReference type="Proteomes" id="UP000002058"/>
    </source>
</evidence>
<evidence type="ECO:0000256" key="1">
    <source>
        <dbReference type="ARBA" id="ARBA00012513"/>
    </source>
</evidence>
<dbReference type="GO" id="GO:0000245">
    <property type="term" value="P:spliceosomal complex assembly"/>
    <property type="evidence" value="ECO:0007669"/>
    <property type="project" value="TreeGrafter"/>
</dbReference>
<dbReference type="SUPFAM" id="SSF56112">
    <property type="entry name" value="Protein kinase-like (PK-like)"/>
    <property type="match status" value="1"/>
</dbReference>
<dbReference type="Pfam" id="PF00069">
    <property type="entry name" value="Pkinase"/>
    <property type="match status" value="1"/>
</dbReference>
<dbReference type="InParanoid" id="C4JJ96"/>
<comment type="catalytic activity">
    <reaction evidence="8">
        <text>L-seryl-[protein] + ATP = O-phospho-L-seryl-[protein] + ADP + H(+)</text>
        <dbReference type="Rhea" id="RHEA:17989"/>
        <dbReference type="Rhea" id="RHEA-COMP:9863"/>
        <dbReference type="Rhea" id="RHEA-COMP:11604"/>
        <dbReference type="ChEBI" id="CHEBI:15378"/>
        <dbReference type="ChEBI" id="CHEBI:29999"/>
        <dbReference type="ChEBI" id="CHEBI:30616"/>
        <dbReference type="ChEBI" id="CHEBI:83421"/>
        <dbReference type="ChEBI" id="CHEBI:456216"/>
        <dbReference type="EC" id="2.7.11.1"/>
    </reaction>
</comment>
<dbReference type="eggNOG" id="KOG1290">
    <property type="taxonomic scope" value="Eukaryota"/>
</dbReference>
<keyword evidence="11" id="KW-1185">Reference proteome</keyword>
<protein>
    <recommendedName>
        <fullName evidence="1">non-specific serine/threonine protein kinase</fullName>
        <ecNumber evidence="1">2.7.11.1</ecNumber>
    </recommendedName>
</protein>
<dbReference type="OMA" id="PFRESMY"/>
<comment type="catalytic activity">
    <reaction evidence="7">
        <text>L-threonyl-[protein] + ATP = O-phospho-L-threonyl-[protein] + ADP + H(+)</text>
        <dbReference type="Rhea" id="RHEA:46608"/>
        <dbReference type="Rhea" id="RHEA-COMP:11060"/>
        <dbReference type="Rhea" id="RHEA-COMP:11605"/>
        <dbReference type="ChEBI" id="CHEBI:15378"/>
        <dbReference type="ChEBI" id="CHEBI:30013"/>
        <dbReference type="ChEBI" id="CHEBI:30616"/>
        <dbReference type="ChEBI" id="CHEBI:61977"/>
        <dbReference type="ChEBI" id="CHEBI:456216"/>
        <dbReference type="EC" id="2.7.11.1"/>
    </reaction>
</comment>
<dbReference type="EC" id="2.7.11.1" evidence="1"/>
<evidence type="ECO:0000256" key="5">
    <source>
        <dbReference type="ARBA" id="ARBA00022777"/>
    </source>
</evidence>
<keyword evidence="3" id="KW-0808">Transferase</keyword>
<dbReference type="eggNOG" id="KOG0393">
    <property type="taxonomic scope" value="Eukaryota"/>
</dbReference>
<dbReference type="Gene3D" id="1.10.510.10">
    <property type="entry name" value="Transferase(Phosphotransferase) domain 1"/>
    <property type="match status" value="1"/>
</dbReference>
<evidence type="ECO:0000259" key="9">
    <source>
        <dbReference type="PROSITE" id="PS50011"/>
    </source>
</evidence>
<keyword evidence="6" id="KW-0067">ATP-binding</keyword>
<dbReference type="AlphaFoldDB" id="C4JJ96"/>
<keyword evidence="2" id="KW-0723">Serine/threonine-protein kinase</keyword>
<accession>C4JJ96</accession>
<dbReference type="InterPro" id="IPR011009">
    <property type="entry name" value="Kinase-like_dom_sf"/>
</dbReference>
<dbReference type="OrthoDB" id="5979581at2759"/>
<proteinExistence type="predicted"/>
<dbReference type="GO" id="GO:0003924">
    <property type="term" value="F:GTPase activity"/>
    <property type="evidence" value="ECO:0007669"/>
    <property type="project" value="InterPro"/>
</dbReference>
<sequence>MELSLWDTAGQEEFDRLRALSYDDTQVIMLCFSVRFYPVDIWSLGILIWKLVEGKSLFHEVQKSVPFRESMYLGRIISILGPAPVDVLGRGQRSNWYFDAGGEFKWPHYVKTEALEDILLYVYGDERNEFLDFMRSMLVWRPEHRSSARELLDHPWLKPASRRRKKNP</sequence>
<dbReference type="InterPro" id="IPR000719">
    <property type="entry name" value="Prot_kinase_dom"/>
</dbReference>
<dbReference type="GO" id="GO:0004674">
    <property type="term" value="F:protein serine/threonine kinase activity"/>
    <property type="evidence" value="ECO:0007669"/>
    <property type="project" value="UniProtKB-KW"/>
</dbReference>
<dbReference type="SUPFAM" id="SSF52540">
    <property type="entry name" value="P-loop containing nucleoside triphosphate hydrolases"/>
    <property type="match status" value="1"/>
</dbReference>
<organism evidence="10 11">
    <name type="scientific">Uncinocarpus reesii (strain UAMH 1704)</name>
    <dbReference type="NCBI Taxonomy" id="336963"/>
    <lineage>
        <taxon>Eukaryota</taxon>
        <taxon>Fungi</taxon>
        <taxon>Dikarya</taxon>
        <taxon>Ascomycota</taxon>
        <taxon>Pezizomycotina</taxon>
        <taxon>Eurotiomycetes</taxon>
        <taxon>Eurotiomycetidae</taxon>
        <taxon>Onygenales</taxon>
        <taxon>Onygenaceae</taxon>
        <taxon>Uncinocarpus</taxon>
    </lineage>
</organism>
<gene>
    <name evidence="10" type="ORF">UREG_01703</name>
</gene>
<evidence type="ECO:0000256" key="4">
    <source>
        <dbReference type="ARBA" id="ARBA00022741"/>
    </source>
</evidence>
<keyword evidence="5" id="KW-0418">Kinase</keyword>
<dbReference type="PANTHER" id="PTHR47634">
    <property type="entry name" value="PROTEIN KINASE DOMAIN-CONTAINING PROTEIN-RELATED"/>
    <property type="match status" value="1"/>
</dbReference>
<dbReference type="VEuPathDB" id="FungiDB:UREG_01703"/>
<name>C4JJ96_UNCRE</name>
<dbReference type="PROSITE" id="PS50011">
    <property type="entry name" value="PROTEIN_KINASE_DOM"/>
    <property type="match status" value="1"/>
</dbReference>